<dbReference type="PANTHER" id="PTHR30404:SF0">
    <property type="entry name" value="N-ACETYLMURAMOYL-L-ALANINE AMIDASE AMIC"/>
    <property type="match status" value="1"/>
</dbReference>
<dbReference type="SUPFAM" id="SSF53187">
    <property type="entry name" value="Zn-dependent exopeptidases"/>
    <property type="match status" value="1"/>
</dbReference>
<dbReference type="Gene3D" id="2.30.30.40">
    <property type="entry name" value="SH3 Domains"/>
    <property type="match status" value="2"/>
</dbReference>
<evidence type="ECO:0000256" key="2">
    <source>
        <dbReference type="ARBA" id="ARBA00023316"/>
    </source>
</evidence>
<proteinExistence type="predicted"/>
<feature type="chain" id="PRO_5045133703" evidence="3">
    <location>
        <begin position="21"/>
        <end position="363"/>
    </location>
</feature>
<dbReference type="EMBL" id="JAUHLN010000002">
    <property type="protein sequence ID" value="MDN4073832.1"/>
    <property type="molecule type" value="Genomic_DNA"/>
</dbReference>
<evidence type="ECO:0000313" key="6">
    <source>
        <dbReference type="Proteomes" id="UP001168694"/>
    </source>
</evidence>
<gene>
    <name evidence="5" type="ORF">QYF49_12540</name>
</gene>
<evidence type="ECO:0000313" key="5">
    <source>
        <dbReference type="EMBL" id="MDN4073832.1"/>
    </source>
</evidence>
<feature type="domain" description="SH3b" evidence="4">
    <location>
        <begin position="28"/>
        <end position="90"/>
    </location>
</feature>
<name>A0ABT8E7E3_9BACL</name>
<evidence type="ECO:0000259" key="4">
    <source>
        <dbReference type="PROSITE" id="PS51781"/>
    </source>
</evidence>
<dbReference type="InterPro" id="IPR050695">
    <property type="entry name" value="N-acetylmuramoyl_amidase_3"/>
</dbReference>
<evidence type="ECO:0000256" key="3">
    <source>
        <dbReference type="SAM" id="SignalP"/>
    </source>
</evidence>
<keyword evidence="2" id="KW-0961">Cell wall biogenesis/degradation</keyword>
<dbReference type="CDD" id="cd02696">
    <property type="entry name" value="MurNAc-LAA"/>
    <property type="match status" value="1"/>
</dbReference>
<dbReference type="EC" id="3.5.1.28" evidence="5"/>
<dbReference type="Proteomes" id="UP001168694">
    <property type="component" value="Unassembled WGS sequence"/>
</dbReference>
<dbReference type="SUPFAM" id="SSF50044">
    <property type="entry name" value="SH3-domain"/>
    <property type="match status" value="2"/>
</dbReference>
<keyword evidence="6" id="KW-1185">Reference proteome</keyword>
<keyword evidence="1 5" id="KW-0378">Hydrolase</keyword>
<reference evidence="5" key="1">
    <citation type="submission" date="2023-06" db="EMBL/GenBank/DDBJ databases">
        <title>Draft Genome Sequences of Representative Paenibacillus Polymyxa, Bacillus cereus, Fictibacillus sp., and Brevibacillus agri Strains Isolated from Amazonian Dark Earth.</title>
        <authorList>
            <person name="Pellegrinetti T.A."/>
            <person name="Cunha I.C.M."/>
            <person name="Chaves M.G."/>
            <person name="Freitas A.S."/>
            <person name="Silva A.V.R."/>
            <person name="Tsai S.M."/>
            <person name="Mendes L.W."/>
        </authorList>
    </citation>
    <scope>NUCLEOTIDE SEQUENCE</scope>
    <source>
        <strain evidence="5">CENA-BCM004</strain>
    </source>
</reference>
<evidence type="ECO:0000256" key="1">
    <source>
        <dbReference type="ARBA" id="ARBA00022801"/>
    </source>
</evidence>
<comment type="caution">
    <text evidence="5">The sequence shown here is derived from an EMBL/GenBank/DDBJ whole genome shotgun (WGS) entry which is preliminary data.</text>
</comment>
<sequence>MKKFMIGTVMLLAISQTVNLSQSFAFGTTEAEVAADHLNVRSMDSMSAPAIGTVRKGERLSILSERNGWAQIDFHGKTGWVSAVYLSKRESAPDNKQASFATVTGGDVRIRKTPDLHSAVLGTIEEREKVNVLKTKSDWWYVRTKNGAEGWVSAQYLKPKEAGISDVLPNRTWNGNEAVKNGIKGKRIVLDPGHGGGDTGAKGANHSSLESVLTLRTALLAAEKLRAAGAIVVMTRMSDQYFSLANRVFQSESVFADAFISIHYNSSLKPHARGLSTFYNKPFDKELAQSIQDSILDHRTNLEDRGVQFGDYYVIRENQRPAVLVELGFLSNQHDEFQAETDIFQENAANGLADGLKVYFDSN</sequence>
<dbReference type="GO" id="GO:0008745">
    <property type="term" value="F:N-acetylmuramoyl-L-alanine amidase activity"/>
    <property type="evidence" value="ECO:0007669"/>
    <property type="project" value="UniProtKB-EC"/>
</dbReference>
<feature type="domain" description="SH3b" evidence="4">
    <location>
        <begin position="98"/>
        <end position="161"/>
    </location>
</feature>
<feature type="signal peptide" evidence="3">
    <location>
        <begin position="1"/>
        <end position="20"/>
    </location>
</feature>
<keyword evidence="3" id="KW-0732">Signal</keyword>
<protein>
    <submittedName>
        <fullName evidence="5">N-acetylmuramoyl-L-alanine amidase</fullName>
        <ecNumber evidence="5">3.5.1.28</ecNumber>
    </submittedName>
</protein>
<dbReference type="InterPro" id="IPR002508">
    <property type="entry name" value="MurNAc-LAA_cat"/>
</dbReference>
<dbReference type="RefSeq" id="WP_290399927.1">
    <property type="nucleotide sequence ID" value="NZ_JAUHLN010000002.1"/>
</dbReference>
<dbReference type="SMART" id="SM00287">
    <property type="entry name" value="SH3b"/>
    <property type="match status" value="2"/>
</dbReference>
<dbReference type="PANTHER" id="PTHR30404">
    <property type="entry name" value="N-ACETYLMURAMOYL-L-ALANINE AMIDASE"/>
    <property type="match status" value="1"/>
</dbReference>
<dbReference type="Pfam" id="PF08239">
    <property type="entry name" value="SH3_3"/>
    <property type="match status" value="2"/>
</dbReference>
<dbReference type="PROSITE" id="PS51781">
    <property type="entry name" value="SH3B"/>
    <property type="match status" value="2"/>
</dbReference>
<dbReference type="InterPro" id="IPR036028">
    <property type="entry name" value="SH3-like_dom_sf"/>
</dbReference>
<dbReference type="Pfam" id="PF01520">
    <property type="entry name" value="Amidase_3"/>
    <property type="match status" value="1"/>
</dbReference>
<dbReference type="InterPro" id="IPR003646">
    <property type="entry name" value="SH3-like_bac-type"/>
</dbReference>
<dbReference type="Gene3D" id="3.40.630.40">
    <property type="entry name" value="Zn-dependent exopeptidases"/>
    <property type="match status" value="1"/>
</dbReference>
<dbReference type="SMART" id="SM00646">
    <property type="entry name" value="Ami_3"/>
    <property type="match status" value="1"/>
</dbReference>
<accession>A0ABT8E7E3</accession>
<organism evidence="5 6">
    <name type="scientific">Fictibacillus terranigra</name>
    <dbReference type="NCBI Taxonomy" id="3058424"/>
    <lineage>
        <taxon>Bacteria</taxon>
        <taxon>Bacillati</taxon>
        <taxon>Bacillota</taxon>
        <taxon>Bacilli</taxon>
        <taxon>Bacillales</taxon>
        <taxon>Fictibacillaceae</taxon>
        <taxon>Fictibacillus</taxon>
    </lineage>
</organism>